<reference evidence="2" key="1">
    <citation type="submission" date="2019-11" db="EMBL/GenBank/DDBJ databases">
        <authorList>
            <person name="Feng L."/>
        </authorList>
    </citation>
    <scope>NUCLEOTIDE SEQUENCE</scope>
    <source>
        <strain evidence="2">IbartlettiiLFYP30</strain>
    </source>
</reference>
<evidence type="ECO:0000313" key="2">
    <source>
        <dbReference type="EMBL" id="VYU45193.1"/>
    </source>
</evidence>
<dbReference type="EMBL" id="CACRUE010000039">
    <property type="protein sequence ID" value="VYU45193.1"/>
    <property type="molecule type" value="Genomic_DNA"/>
</dbReference>
<evidence type="ECO:0000313" key="3">
    <source>
        <dbReference type="Proteomes" id="UP001299409"/>
    </source>
</evidence>
<dbReference type="EMBL" id="JAJBMB010000008">
    <property type="protein sequence ID" value="MCB5446425.1"/>
    <property type="molecule type" value="Genomic_DNA"/>
</dbReference>
<evidence type="ECO:0000313" key="1">
    <source>
        <dbReference type="EMBL" id="MCB5446425.1"/>
    </source>
</evidence>
<keyword evidence="3" id="KW-1185">Reference proteome</keyword>
<dbReference type="AlphaFoldDB" id="A0A6N3EZM2"/>
<name>A0A6N3EZM2_9FIRM</name>
<sequence length="120" mass="14031">MLKQDYLLRQVESLAMSLSKLFFNKDMVQYKLEEKDNLSDTDILYSKLGKLVSEGKINEAENLLFDEIDKSNIEYLRVGIDFYTNLNRLEDKVLEAHNYSREEIEQGLHDLSSEYGINLS</sequence>
<dbReference type="InterPro" id="IPR045507">
    <property type="entry name" value="DUF6483"/>
</dbReference>
<protein>
    <submittedName>
        <fullName evidence="1">DUF6483 family protein</fullName>
    </submittedName>
</protein>
<dbReference type="Pfam" id="PF20092">
    <property type="entry name" value="DUF6483"/>
    <property type="match status" value="1"/>
</dbReference>
<dbReference type="Proteomes" id="UP001299409">
    <property type="component" value="Unassembled WGS sequence"/>
</dbReference>
<proteinExistence type="predicted"/>
<accession>A0A6N3EZM2</accession>
<reference evidence="1 3" key="2">
    <citation type="submission" date="2021-10" db="EMBL/GenBank/DDBJ databases">
        <title>Collection of gut derived symbiotic bacterial strains cultured from healthy donors.</title>
        <authorList>
            <person name="Lin H."/>
            <person name="Littmann E."/>
            <person name="Claire K."/>
            <person name="Pamer E."/>
        </authorList>
    </citation>
    <scope>NUCLEOTIDE SEQUENCE [LARGE SCALE GENOMIC DNA]</scope>
    <source>
        <strain evidence="1 3">MSK.17.68</strain>
    </source>
</reference>
<organism evidence="2">
    <name type="scientific">Intestinibacter bartlettii</name>
    <dbReference type="NCBI Taxonomy" id="261299"/>
    <lineage>
        <taxon>Bacteria</taxon>
        <taxon>Bacillati</taxon>
        <taxon>Bacillota</taxon>
        <taxon>Clostridia</taxon>
        <taxon>Peptostreptococcales</taxon>
        <taxon>Peptostreptococcaceae</taxon>
        <taxon>Intestinibacter</taxon>
    </lineage>
</organism>
<gene>
    <name evidence="2" type="ORF">IBLFYP30_02738</name>
    <name evidence="1" type="ORF">LIP50_09455</name>
</gene>
<dbReference type="GeneID" id="89565473"/>
<dbReference type="RefSeq" id="WP_007287730.1">
    <property type="nucleotide sequence ID" value="NZ_BAABXU010000001.1"/>
</dbReference>